<gene>
    <name evidence="2" type="ORF">CVV64_05025</name>
</gene>
<feature type="transmembrane region" description="Helical" evidence="1">
    <location>
        <begin position="30"/>
        <end position="47"/>
    </location>
</feature>
<feature type="transmembrane region" description="Helical" evidence="1">
    <location>
        <begin position="7"/>
        <end position="24"/>
    </location>
</feature>
<evidence type="ECO:0000313" key="3">
    <source>
        <dbReference type="Proteomes" id="UP000233256"/>
    </source>
</evidence>
<organism evidence="2 3">
    <name type="scientific">Candidatus Wallbacteria bacterium HGW-Wallbacteria-1</name>
    <dbReference type="NCBI Taxonomy" id="2013854"/>
    <lineage>
        <taxon>Bacteria</taxon>
        <taxon>Candidatus Walliibacteriota</taxon>
    </lineage>
</organism>
<keyword evidence="1" id="KW-1133">Transmembrane helix</keyword>
<dbReference type="EMBL" id="PGXC01000003">
    <property type="protein sequence ID" value="PKK91133.1"/>
    <property type="molecule type" value="Genomic_DNA"/>
</dbReference>
<keyword evidence="1" id="KW-0812">Transmembrane</keyword>
<sequence>MIMIPHLDLILAAIILFLVFMLIFRVIKKVIVTAITICVLCAALYWFSTTAVYKEKVAPLLNAQKTETTKKASLNP</sequence>
<dbReference type="AlphaFoldDB" id="A0A2N1PS20"/>
<proteinExistence type="predicted"/>
<evidence type="ECO:0000313" key="2">
    <source>
        <dbReference type="EMBL" id="PKK91133.1"/>
    </source>
</evidence>
<evidence type="ECO:0000256" key="1">
    <source>
        <dbReference type="SAM" id="Phobius"/>
    </source>
</evidence>
<name>A0A2N1PS20_9BACT</name>
<keyword evidence="1" id="KW-0472">Membrane</keyword>
<accession>A0A2N1PS20</accession>
<comment type="caution">
    <text evidence="2">The sequence shown here is derived from an EMBL/GenBank/DDBJ whole genome shotgun (WGS) entry which is preliminary data.</text>
</comment>
<dbReference type="Proteomes" id="UP000233256">
    <property type="component" value="Unassembled WGS sequence"/>
</dbReference>
<protein>
    <submittedName>
        <fullName evidence="2">Uncharacterized protein</fullName>
    </submittedName>
</protein>
<reference evidence="2 3" key="1">
    <citation type="journal article" date="2017" name="ISME J.">
        <title>Potential for microbial H2 and metal transformations associated with novel bacteria and archaea in deep terrestrial subsurface sediments.</title>
        <authorList>
            <person name="Hernsdorf A.W."/>
            <person name="Amano Y."/>
            <person name="Miyakawa K."/>
            <person name="Ise K."/>
            <person name="Suzuki Y."/>
            <person name="Anantharaman K."/>
            <person name="Probst A."/>
            <person name="Burstein D."/>
            <person name="Thomas B.C."/>
            <person name="Banfield J.F."/>
        </authorList>
    </citation>
    <scope>NUCLEOTIDE SEQUENCE [LARGE SCALE GENOMIC DNA]</scope>
    <source>
        <strain evidence="2">HGW-Wallbacteria-1</strain>
    </source>
</reference>